<evidence type="ECO:0000259" key="2">
    <source>
        <dbReference type="Pfam" id="PF11258"/>
    </source>
</evidence>
<keyword evidence="5" id="KW-1185">Reference proteome</keyword>
<evidence type="ECO:0000256" key="1">
    <source>
        <dbReference type="SAM" id="SignalP"/>
    </source>
</evidence>
<sequence length="336" mass="35090">MRTPTALRRSLLAVALGCALAGCSALPVELGAASSPGREAAAPAAPAKQASVLSGRAKADGRTLVVKIDNTAAARPQAGLEDADVVYVEPVEGGLTRLAAVFSTKLPRVVGPVRSARISDVELFAQYGRPAFAYSGAQKKFLPTLRSASLALVSADDDPSLYYRRSSRPAPYNLFANARTLLAAADGATKASDIGFRFGKPPVGGARARSVRATWRAASTGFTWSAKTKRWLATTDGTPAVSAAGARLGATTVLVQYVDETDSVYVDKNGSVTPYAHTVGRGSGLLLRGGKAWKAEWSRSSAASGTRWTVGGETARFAAGQVWVLLVDKDRPLRLG</sequence>
<dbReference type="InterPro" id="IPR021416">
    <property type="entry name" value="DUF3048_N"/>
</dbReference>
<dbReference type="InterPro" id="IPR023158">
    <property type="entry name" value="YerB-like_sf"/>
</dbReference>
<dbReference type="Proteomes" id="UP000800981">
    <property type="component" value="Unassembled WGS sequence"/>
</dbReference>
<name>A0ABX0GWE1_9ACTN</name>
<dbReference type="SUPFAM" id="SSF159774">
    <property type="entry name" value="YerB-like"/>
    <property type="match status" value="1"/>
</dbReference>
<dbReference type="Gene3D" id="3.50.90.10">
    <property type="entry name" value="YerB-like"/>
    <property type="match status" value="1"/>
</dbReference>
<dbReference type="Pfam" id="PF17479">
    <property type="entry name" value="DUF3048_C"/>
    <property type="match status" value="1"/>
</dbReference>
<proteinExistence type="predicted"/>
<gene>
    <name evidence="4" type="ORF">G9H71_09200</name>
</gene>
<feature type="chain" id="PRO_5046678276" evidence="1">
    <location>
        <begin position="22"/>
        <end position="336"/>
    </location>
</feature>
<feature type="signal peptide" evidence="1">
    <location>
        <begin position="1"/>
        <end position="21"/>
    </location>
</feature>
<dbReference type="InterPro" id="IPR035328">
    <property type="entry name" value="DUF3048_C"/>
</dbReference>
<feature type="domain" description="DUF3048" evidence="2">
    <location>
        <begin position="57"/>
        <end position="187"/>
    </location>
</feature>
<dbReference type="Pfam" id="PF11258">
    <property type="entry name" value="DUF3048"/>
    <property type="match status" value="1"/>
</dbReference>
<evidence type="ECO:0000313" key="4">
    <source>
        <dbReference type="EMBL" id="NHC13955.1"/>
    </source>
</evidence>
<keyword evidence="1" id="KW-0732">Signal</keyword>
<dbReference type="EMBL" id="JAANNP010000003">
    <property type="protein sequence ID" value="NHC13955.1"/>
    <property type="molecule type" value="Genomic_DNA"/>
</dbReference>
<accession>A0ABX0GWE1</accession>
<dbReference type="PROSITE" id="PS51257">
    <property type="entry name" value="PROKAR_LIPOPROTEIN"/>
    <property type="match status" value="1"/>
</dbReference>
<protein>
    <submittedName>
        <fullName evidence="4">DUF3048 domain-containing protein</fullName>
    </submittedName>
</protein>
<evidence type="ECO:0000259" key="3">
    <source>
        <dbReference type="Pfam" id="PF17479"/>
    </source>
</evidence>
<reference evidence="4 5" key="1">
    <citation type="submission" date="2020-03" db="EMBL/GenBank/DDBJ databases">
        <title>Two novel Motilibacter sp.</title>
        <authorList>
            <person name="Liu S."/>
        </authorList>
    </citation>
    <scope>NUCLEOTIDE SEQUENCE [LARGE SCALE GENOMIC DNA]</scope>
    <source>
        <strain evidence="4 5">E257</strain>
    </source>
</reference>
<dbReference type="RefSeq" id="WP_166280969.1">
    <property type="nucleotide sequence ID" value="NZ_JAANNP010000003.1"/>
</dbReference>
<organism evidence="4 5">
    <name type="scientific">Motilibacter deserti</name>
    <dbReference type="NCBI Taxonomy" id="2714956"/>
    <lineage>
        <taxon>Bacteria</taxon>
        <taxon>Bacillati</taxon>
        <taxon>Actinomycetota</taxon>
        <taxon>Actinomycetes</taxon>
        <taxon>Motilibacterales</taxon>
        <taxon>Motilibacteraceae</taxon>
        <taxon>Motilibacter</taxon>
    </lineage>
</organism>
<evidence type="ECO:0000313" key="5">
    <source>
        <dbReference type="Proteomes" id="UP000800981"/>
    </source>
</evidence>
<feature type="domain" description="DUF3048" evidence="3">
    <location>
        <begin position="215"/>
        <end position="324"/>
    </location>
</feature>
<comment type="caution">
    <text evidence="4">The sequence shown here is derived from an EMBL/GenBank/DDBJ whole genome shotgun (WGS) entry which is preliminary data.</text>
</comment>